<dbReference type="SUPFAM" id="SSF50978">
    <property type="entry name" value="WD40 repeat-like"/>
    <property type="match status" value="1"/>
</dbReference>
<dbReference type="PANTHER" id="PTHR12616:SF8">
    <property type="entry name" value="VACUOLAR PROTEIN SORTING-ASSOCIATED PROTEIN 8 HOMOLOG"/>
    <property type="match status" value="1"/>
</dbReference>
<dbReference type="EMBL" id="AFYH01219172">
    <property type="status" value="NOT_ANNOTATED_CDS"/>
    <property type="molecule type" value="Genomic_DNA"/>
</dbReference>
<dbReference type="EMBL" id="AFYH01219173">
    <property type="status" value="NOT_ANNOTATED_CDS"/>
    <property type="molecule type" value="Genomic_DNA"/>
</dbReference>
<protein>
    <submittedName>
        <fullName evidence="1">Uncharacterized protein</fullName>
    </submittedName>
</protein>
<dbReference type="eggNOG" id="KOG2079">
    <property type="taxonomic scope" value="Eukaryota"/>
</dbReference>
<dbReference type="Gene3D" id="2.130.10.10">
    <property type="entry name" value="YVTN repeat-like/Quinoprotein amine dehydrogenase"/>
    <property type="match status" value="1"/>
</dbReference>
<dbReference type="Pfam" id="PF23410">
    <property type="entry name" value="Beta-prop_VPS8"/>
    <property type="match status" value="1"/>
</dbReference>
<organism evidence="1 2">
    <name type="scientific">Latimeria chalumnae</name>
    <name type="common">Coelacanth</name>
    <dbReference type="NCBI Taxonomy" id="7897"/>
    <lineage>
        <taxon>Eukaryota</taxon>
        <taxon>Metazoa</taxon>
        <taxon>Chordata</taxon>
        <taxon>Craniata</taxon>
        <taxon>Vertebrata</taxon>
        <taxon>Euteleostomi</taxon>
        <taxon>Coelacanthiformes</taxon>
        <taxon>Coelacanthidae</taxon>
        <taxon>Latimeria</taxon>
    </lineage>
</organism>
<dbReference type="GO" id="GO:0034058">
    <property type="term" value="P:endosomal vesicle fusion"/>
    <property type="evidence" value="ECO:0007669"/>
    <property type="project" value="TreeGrafter"/>
</dbReference>
<dbReference type="OMA" id="WHERIDF"/>
<dbReference type="EMBL" id="AFYH01219174">
    <property type="status" value="NOT_ANNOTATED_CDS"/>
    <property type="molecule type" value="Genomic_DNA"/>
</dbReference>
<dbReference type="AlphaFoldDB" id="H2ZS45"/>
<evidence type="ECO:0000313" key="1">
    <source>
        <dbReference type="Ensembl" id="ENSLACP00000000216.1"/>
    </source>
</evidence>
<dbReference type="EMBL" id="AFYH01219177">
    <property type="status" value="NOT_ANNOTATED_CDS"/>
    <property type="molecule type" value="Genomic_DNA"/>
</dbReference>
<keyword evidence="2" id="KW-1185">Reference proteome</keyword>
<dbReference type="GO" id="GO:0005770">
    <property type="term" value="C:late endosome"/>
    <property type="evidence" value="ECO:0007669"/>
    <property type="project" value="TreeGrafter"/>
</dbReference>
<dbReference type="STRING" id="7897.ENSLACP00000000216"/>
<dbReference type="HOGENOM" id="CLU_563311_0_0_1"/>
<dbReference type="InterPro" id="IPR015943">
    <property type="entry name" value="WD40/YVTN_repeat-like_dom_sf"/>
</dbReference>
<dbReference type="PANTHER" id="PTHR12616">
    <property type="entry name" value="VACUOLAR PROTEIN SORTING VPS41"/>
    <property type="match status" value="1"/>
</dbReference>
<sequence>MDDEEFELPPIEAPPTLESILSETVGNGRKGVGTDTVLLGVSYQDANSVRAGEVCWGGGGTTSGRDNYKILPLPLLKCKSVLHHVALKGVSAQIAAAADRINAGVPTAVAVSKAVAVGTSCGLVFIFDFSIDPSQVLKLCLGSTALGVQYGAVTALAVNSSCTQMLCGFAKGEIIQWDLENGKVLRTIAKAHHFPAAVCNIKFTDDPSLAVFTDSIGSAFELQFKRAVGGKTCETRCLFSGMKGKVCCVEPLCIKEHSPGHPVSQFSLLAMASLTKLLIVCLKPVLKVMFTAPYGKTGPSSVPLLAWQLVCIKDSMEPLLAFCRGTNVRFFHANFHEPGLNHPYTSIMEINLQYELTNLKWINDSILLLLDGEDKLHVLDRESQQELEVLDLSALQLVRSLDSSETLETGVTVDQALAFIGETASYQSVCTYGGETAFLGAKSLAVVSLKTWKERIDHLVRQGQYAESLSLAWMFYEGTAKAAIG</sequence>
<dbReference type="GO" id="GO:0005769">
    <property type="term" value="C:early endosome"/>
    <property type="evidence" value="ECO:0007669"/>
    <property type="project" value="TreeGrafter"/>
</dbReference>
<dbReference type="Ensembl" id="ENSLACT00000000218.1">
    <property type="protein sequence ID" value="ENSLACP00000000216.1"/>
    <property type="gene ID" value="ENSLACG00000000195.1"/>
</dbReference>
<reference evidence="2" key="1">
    <citation type="submission" date="2011-08" db="EMBL/GenBank/DDBJ databases">
        <title>The draft genome of Latimeria chalumnae.</title>
        <authorList>
            <person name="Di Palma F."/>
            <person name="Alfoldi J."/>
            <person name="Johnson J."/>
            <person name="Berlin A."/>
            <person name="Gnerre S."/>
            <person name="Jaffe D."/>
            <person name="MacCallum I."/>
            <person name="Young S."/>
            <person name="Walker B.J."/>
            <person name="Lander E."/>
            <person name="Lindblad-Toh K."/>
        </authorList>
    </citation>
    <scope>NUCLEOTIDE SEQUENCE [LARGE SCALE GENOMIC DNA]</scope>
    <source>
        <strain evidence="2">Wild caught</strain>
    </source>
</reference>
<dbReference type="InParanoid" id="H2ZS45"/>
<evidence type="ECO:0000313" key="2">
    <source>
        <dbReference type="Proteomes" id="UP000008672"/>
    </source>
</evidence>
<dbReference type="InterPro" id="IPR036322">
    <property type="entry name" value="WD40_repeat_dom_sf"/>
</dbReference>
<reference evidence="1" key="2">
    <citation type="submission" date="2025-08" db="UniProtKB">
        <authorList>
            <consortium name="Ensembl"/>
        </authorList>
    </citation>
    <scope>IDENTIFICATION</scope>
</reference>
<dbReference type="GO" id="GO:0006623">
    <property type="term" value="P:protein targeting to vacuole"/>
    <property type="evidence" value="ECO:0007669"/>
    <property type="project" value="InterPro"/>
</dbReference>
<proteinExistence type="predicted"/>
<dbReference type="GO" id="GO:0030897">
    <property type="term" value="C:HOPS complex"/>
    <property type="evidence" value="ECO:0007669"/>
    <property type="project" value="TreeGrafter"/>
</dbReference>
<dbReference type="EMBL" id="AFYH01219178">
    <property type="status" value="NOT_ANNOTATED_CDS"/>
    <property type="molecule type" value="Genomic_DNA"/>
</dbReference>
<reference evidence="1" key="3">
    <citation type="submission" date="2025-09" db="UniProtKB">
        <authorList>
            <consortium name="Ensembl"/>
        </authorList>
    </citation>
    <scope>IDENTIFICATION</scope>
</reference>
<dbReference type="EMBL" id="AFYH01219179">
    <property type="status" value="NOT_ANNOTATED_CDS"/>
    <property type="molecule type" value="Genomic_DNA"/>
</dbReference>
<dbReference type="GeneTree" id="ENSGT00390000010672"/>
<dbReference type="InterPro" id="IPR045111">
    <property type="entry name" value="Vps41/Vps8"/>
</dbReference>
<name>H2ZS45_LATCH</name>
<dbReference type="EMBL" id="AFYH01219176">
    <property type="status" value="NOT_ANNOTATED_CDS"/>
    <property type="molecule type" value="Genomic_DNA"/>
</dbReference>
<dbReference type="EMBL" id="AFYH01219175">
    <property type="status" value="NOT_ANNOTATED_CDS"/>
    <property type="molecule type" value="Genomic_DNA"/>
</dbReference>
<accession>H2ZS45</accession>
<dbReference type="Proteomes" id="UP000008672">
    <property type="component" value="Unassembled WGS sequence"/>
</dbReference>
<dbReference type="GO" id="GO:0033263">
    <property type="term" value="C:CORVET complex"/>
    <property type="evidence" value="ECO:0007669"/>
    <property type="project" value="TreeGrafter"/>
</dbReference>